<proteinExistence type="predicted"/>
<comment type="caution">
    <text evidence="2">The sequence shown here is derived from an EMBL/GenBank/DDBJ whole genome shotgun (WGS) entry which is preliminary data.</text>
</comment>
<name>A0ABW1DZA0_9ACTN</name>
<evidence type="ECO:0000256" key="1">
    <source>
        <dbReference type="SAM" id="MobiDB-lite"/>
    </source>
</evidence>
<feature type="compositionally biased region" description="Low complexity" evidence="1">
    <location>
        <begin position="51"/>
        <end position="65"/>
    </location>
</feature>
<keyword evidence="3" id="KW-1185">Reference proteome</keyword>
<evidence type="ECO:0000313" key="2">
    <source>
        <dbReference type="EMBL" id="MFC5852969.1"/>
    </source>
</evidence>
<dbReference type="SUPFAM" id="SSF46689">
    <property type="entry name" value="Homeodomain-like"/>
    <property type="match status" value="1"/>
</dbReference>
<reference evidence="3" key="1">
    <citation type="journal article" date="2019" name="Int. J. Syst. Evol. Microbiol.">
        <title>The Global Catalogue of Microorganisms (GCM) 10K type strain sequencing project: providing services to taxonomists for standard genome sequencing and annotation.</title>
        <authorList>
            <consortium name="The Broad Institute Genomics Platform"/>
            <consortium name="The Broad Institute Genome Sequencing Center for Infectious Disease"/>
            <person name="Wu L."/>
            <person name="Ma J."/>
        </authorList>
    </citation>
    <scope>NUCLEOTIDE SEQUENCE [LARGE SCALE GENOMIC DNA]</scope>
    <source>
        <strain evidence="3">JCM 10411</strain>
    </source>
</reference>
<sequence>MDAQERARREPLRLQAAELFAAGASAPEVAELLRVIPKSAYQWRRAWVAGGPAAPASRGPVGGAANSTRRCAGSWPRCWSRGRSRTAGTRTSGGPAQVHRDGSHCGDRGEAEQAVADQRRSSKGASATRPARMLPMSDSPEAGRPTGRRQYAEPSGIGPAAQCPGGAS</sequence>
<dbReference type="Pfam" id="PF13384">
    <property type="entry name" value="HTH_23"/>
    <property type="match status" value="1"/>
</dbReference>
<feature type="compositionally biased region" description="Low complexity" evidence="1">
    <location>
        <begin position="85"/>
        <end position="94"/>
    </location>
</feature>
<feature type="region of interest" description="Disordered" evidence="1">
    <location>
        <begin position="51"/>
        <end position="168"/>
    </location>
</feature>
<feature type="compositionally biased region" description="Basic and acidic residues" evidence="1">
    <location>
        <begin position="98"/>
        <end position="111"/>
    </location>
</feature>
<dbReference type="RefSeq" id="WP_381363080.1">
    <property type="nucleotide sequence ID" value="NZ_JBHSOA010000028.1"/>
</dbReference>
<accession>A0ABW1DZA0</accession>
<dbReference type="EMBL" id="JBHSOA010000028">
    <property type="protein sequence ID" value="MFC5852969.1"/>
    <property type="molecule type" value="Genomic_DNA"/>
</dbReference>
<evidence type="ECO:0000313" key="3">
    <source>
        <dbReference type="Proteomes" id="UP001596180"/>
    </source>
</evidence>
<protein>
    <submittedName>
        <fullName evidence="2">Helix-turn-helix domain-containing protein</fullName>
    </submittedName>
</protein>
<dbReference type="InterPro" id="IPR009057">
    <property type="entry name" value="Homeodomain-like_sf"/>
</dbReference>
<dbReference type="Proteomes" id="UP001596180">
    <property type="component" value="Unassembled WGS sequence"/>
</dbReference>
<gene>
    <name evidence="2" type="ORF">ACFPZI_14310</name>
</gene>
<organism evidence="2 3">
    <name type="scientific">Streptomyces chlorus</name>
    <dbReference type="NCBI Taxonomy" id="887452"/>
    <lineage>
        <taxon>Bacteria</taxon>
        <taxon>Bacillati</taxon>
        <taxon>Actinomycetota</taxon>
        <taxon>Actinomycetes</taxon>
        <taxon>Kitasatosporales</taxon>
        <taxon>Streptomycetaceae</taxon>
        <taxon>Streptomyces</taxon>
    </lineage>
</organism>